<comment type="caution">
    <text evidence="8">The sequence shown here is derived from an EMBL/GenBank/DDBJ whole genome shotgun (WGS) entry which is preliminary data.</text>
</comment>
<keyword evidence="5" id="KW-0804">Transcription</keyword>
<evidence type="ECO:0000256" key="7">
    <source>
        <dbReference type="SAM" id="MobiDB-lite"/>
    </source>
</evidence>
<evidence type="ECO:0000256" key="3">
    <source>
        <dbReference type="ARBA" id="ARBA00016672"/>
    </source>
</evidence>
<feature type="compositionally biased region" description="Basic and acidic residues" evidence="7">
    <location>
        <begin position="223"/>
        <end position="235"/>
    </location>
</feature>
<dbReference type="PANTHER" id="PTHR15561">
    <property type="entry name" value="CALCITONIN GENE-RELATED PEPTIDE-RECEPTOR COMPONENT PROTEIN"/>
    <property type="match status" value="1"/>
</dbReference>
<evidence type="ECO:0000256" key="4">
    <source>
        <dbReference type="ARBA" id="ARBA00022478"/>
    </source>
</evidence>
<reference evidence="9" key="1">
    <citation type="journal article" date="2019" name="Nat. Commun.">
        <title>Expansion of phycobilisome linker gene families in mesophilic red algae.</title>
        <authorList>
            <person name="Lee J."/>
            <person name="Kim D."/>
            <person name="Bhattacharya D."/>
            <person name="Yoon H.S."/>
        </authorList>
    </citation>
    <scope>NUCLEOTIDE SEQUENCE [LARGE SCALE GENOMIC DNA]</scope>
    <source>
        <strain evidence="9">CCMP 1328</strain>
    </source>
</reference>
<dbReference type="Pfam" id="PF03874">
    <property type="entry name" value="RNA_pol_Rpb4"/>
    <property type="match status" value="1"/>
</dbReference>
<dbReference type="InterPro" id="IPR038324">
    <property type="entry name" value="Rpb4/RPC9_sf"/>
</dbReference>
<feature type="compositionally biased region" description="Acidic residues" evidence="7">
    <location>
        <begin position="130"/>
        <end position="141"/>
    </location>
</feature>
<dbReference type="PANTHER" id="PTHR15561:SF0">
    <property type="entry name" value="DNA-DIRECTED RNA POLYMERASE III SUBUNIT RPC9"/>
    <property type="match status" value="1"/>
</dbReference>
<evidence type="ECO:0000313" key="8">
    <source>
        <dbReference type="EMBL" id="KAA8498535.1"/>
    </source>
</evidence>
<feature type="region of interest" description="Disordered" evidence="7">
    <location>
        <begin position="123"/>
        <end position="235"/>
    </location>
</feature>
<dbReference type="InterPro" id="IPR010997">
    <property type="entry name" value="HRDC-like_sf"/>
</dbReference>
<keyword evidence="9" id="KW-1185">Reference proteome</keyword>
<comment type="similarity">
    <text evidence="2">Belongs to the eukaryotic RPC9 RNA polymerase subunit family.</text>
</comment>
<feature type="compositionally biased region" description="Acidic residues" evidence="7">
    <location>
        <begin position="189"/>
        <end position="212"/>
    </location>
</feature>
<sequence length="235" mass="25904">MKIINPCVGLVSDVEVRVFLEQKKEEDRADPGVQMMPSRAAEFADCVMGQLLQGPAGTQTLEDAAVFLRALETQRVQLSPKERLFLLNIRPSNLVTLVSIVPDIESRMDQDAITTLLQTIKRLPEPPVLSDDEEEDDDGEERDSNGSADEFGEREHNSQGVDLHKDVEREERAAPAYQGTDPEKTVEMAVEDGEDDDDKRENSDPDSDDSDAQDGALLAVDSKAFDGDDKANDSS</sequence>
<comment type="subcellular location">
    <subcellularLocation>
        <location evidence="1">Nucleus</location>
    </subcellularLocation>
</comment>
<evidence type="ECO:0000313" key="9">
    <source>
        <dbReference type="Proteomes" id="UP000324585"/>
    </source>
</evidence>
<dbReference type="InterPro" id="IPR038846">
    <property type="entry name" value="RPC9"/>
</dbReference>
<keyword evidence="6" id="KW-0539">Nucleus</keyword>
<evidence type="ECO:0000256" key="5">
    <source>
        <dbReference type="ARBA" id="ARBA00023163"/>
    </source>
</evidence>
<protein>
    <recommendedName>
        <fullName evidence="3">DNA-directed RNA polymerase III subunit RPC9</fullName>
    </recommendedName>
</protein>
<dbReference type="AlphaFoldDB" id="A0A5J4Z5D7"/>
<gene>
    <name evidence="8" type="ORF">FVE85_6120</name>
</gene>
<dbReference type="InterPro" id="IPR005574">
    <property type="entry name" value="Rpb4/RPC9"/>
</dbReference>
<dbReference type="Proteomes" id="UP000324585">
    <property type="component" value="Unassembled WGS sequence"/>
</dbReference>
<evidence type="ECO:0000256" key="2">
    <source>
        <dbReference type="ARBA" id="ARBA00006898"/>
    </source>
</evidence>
<organism evidence="8 9">
    <name type="scientific">Porphyridium purpureum</name>
    <name type="common">Red alga</name>
    <name type="synonym">Porphyridium cruentum</name>
    <dbReference type="NCBI Taxonomy" id="35688"/>
    <lineage>
        <taxon>Eukaryota</taxon>
        <taxon>Rhodophyta</taxon>
        <taxon>Bangiophyceae</taxon>
        <taxon>Porphyridiales</taxon>
        <taxon>Porphyridiaceae</taxon>
        <taxon>Porphyridium</taxon>
    </lineage>
</organism>
<keyword evidence="4" id="KW-0240">DNA-directed RNA polymerase</keyword>
<dbReference type="OrthoDB" id="1746530at2759"/>
<evidence type="ECO:0000256" key="1">
    <source>
        <dbReference type="ARBA" id="ARBA00004123"/>
    </source>
</evidence>
<dbReference type="EMBL" id="VRMN01000001">
    <property type="protein sequence ID" value="KAA8498535.1"/>
    <property type="molecule type" value="Genomic_DNA"/>
</dbReference>
<dbReference type="GO" id="GO:0005666">
    <property type="term" value="C:RNA polymerase III complex"/>
    <property type="evidence" value="ECO:0007669"/>
    <property type="project" value="InterPro"/>
</dbReference>
<accession>A0A5J4Z5D7</accession>
<dbReference type="Gene3D" id="1.20.1250.40">
    <property type="match status" value="1"/>
</dbReference>
<dbReference type="SUPFAM" id="SSF47819">
    <property type="entry name" value="HRDC-like"/>
    <property type="match status" value="1"/>
</dbReference>
<evidence type="ECO:0000256" key="6">
    <source>
        <dbReference type="ARBA" id="ARBA00023242"/>
    </source>
</evidence>
<feature type="compositionally biased region" description="Basic and acidic residues" evidence="7">
    <location>
        <begin position="151"/>
        <end position="173"/>
    </location>
</feature>
<dbReference type="GO" id="GO:0000166">
    <property type="term" value="F:nucleotide binding"/>
    <property type="evidence" value="ECO:0007669"/>
    <property type="project" value="InterPro"/>
</dbReference>
<proteinExistence type="inferred from homology"/>
<dbReference type="GO" id="GO:0006384">
    <property type="term" value="P:transcription initiation at RNA polymerase III promoter"/>
    <property type="evidence" value="ECO:0007669"/>
    <property type="project" value="InterPro"/>
</dbReference>
<name>A0A5J4Z5D7_PORPP</name>